<accession>A0ACC3AD75</accession>
<dbReference type="Proteomes" id="UP001172386">
    <property type="component" value="Unassembled WGS sequence"/>
</dbReference>
<protein>
    <submittedName>
        <fullName evidence="1">Uncharacterized protein</fullName>
    </submittedName>
</protein>
<gene>
    <name evidence="1" type="ORF">H2198_003071</name>
</gene>
<dbReference type="EMBL" id="JAPDRQ010000039">
    <property type="protein sequence ID" value="KAJ9659496.1"/>
    <property type="molecule type" value="Genomic_DNA"/>
</dbReference>
<sequence length="438" mass="50126">MHSSEPKPVVIFHTDLNNSPVFEALSYNWGADDTLNTICFTYDDAPTHKVTFRVTRNPHAALQDLRFNDRSRVLWTDAICINQNDNAEKTEQVRQMRSIYLSANGVVVWLGEKGDAEIAIDFCETLAISGKEDNTSFYSRKTENGGKIGTDKEREAARKLFFERPWYSRSWVLQEVMHLEFNLSNSEKLQHEMWFRIAESAEIIPDVIKRQREMFHMNPQQVLPRLASTLLKFRDQEAANPLDKVYAFLGMAQNEYSIEPDYAKSTREVFTDLTRKLLQNILLVLLWVETSSREMDPGKMEYPSWVPDFSQKQTMVSKCMGSTYNCFNTGGVTVVPPLVPPYLKWRFENASNNGVEEEEETGKKNVKMKPEVAKEFLVLKGVYVGIVTKDSNPERRVKDIQSLAKNVWREEAQASYENTSWGSCKSAVGDIIVVVGGL</sequence>
<name>A0ACC3AD75_9EURO</name>
<organism evidence="1 2">
    <name type="scientific">Neophaeococcomyces mojaviensis</name>
    <dbReference type="NCBI Taxonomy" id="3383035"/>
    <lineage>
        <taxon>Eukaryota</taxon>
        <taxon>Fungi</taxon>
        <taxon>Dikarya</taxon>
        <taxon>Ascomycota</taxon>
        <taxon>Pezizomycotina</taxon>
        <taxon>Eurotiomycetes</taxon>
        <taxon>Chaetothyriomycetidae</taxon>
        <taxon>Chaetothyriales</taxon>
        <taxon>Chaetothyriales incertae sedis</taxon>
        <taxon>Neophaeococcomyces</taxon>
    </lineage>
</organism>
<reference evidence="1" key="1">
    <citation type="submission" date="2022-10" db="EMBL/GenBank/DDBJ databases">
        <title>Culturing micro-colonial fungi from biological soil crusts in the Mojave desert and describing Neophaeococcomyces mojavensis, and introducing the new genera and species Taxawa tesnikishii.</title>
        <authorList>
            <person name="Kurbessoian T."/>
            <person name="Stajich J.E."/>
        </authorList>
    </citation>
    <scope>NUCLEOTIDE SEQUENCE</scope>
    <source>
        <strain evidence="1">JES_112</strain>
    </source>
</reference>
<keyword evidence="2" id="KW-1185">Reference proteome</keyword>
<proteinExistence type="predicted"/>
<comment type="caution">
    <text evidence="1">The sequence shown here is derived from an EMBL/GenBank/DDBJ whole genome shotgun (WGS) entry which is preliminary data.</text>
</comment>
<evidence type="ECO:0000313" key="1">
    <source>
        <dbReference type="EMBL" id="KAJ9659496.1"/>
    </source>
</evidence>
<evidence type="ECO:0000313" key="2">
    <source>
        <dbReference type="Proteomes" id="UP001172386"/>
    </source>
</evidence>